<gene>
    <name evidence="8" type="ORF">JFN93_14855</name>
</gene>
<dbReference type="InterPro" id="IPR040982">
    <property type="entry name" value="DNA_pol3_finger"/>
</dbReference>
<dbReference type="InterPro" id="IPR004805">
    <property type="entry name" value="DnaE2/DnaE/PolC"/>
</dbReference>
<keyword evidence="5" id="KW-0239">DNA-directed DNA polymerase</keyword>
<keyword evidence="3" id="KW-0548">Nucleotidyltransferase</keyword>
<comment type="caution">
    <text evidence="8">The sequence shown here is derived from an EMBL/GenBank/DDBJ whole genome shotgun (WGS) entry which is preliminary data.</text>
</comment>
<dbReference type="SUPFAM" id="SSF89550">
    <property type="entry name" value="PHP domain-like"/>
    <property type="match status" value="1"/>
</dbReference>
<name>A0A8J7LWM5_9BACT</name>
<dbReference type="CDD" id="cd04485">
    <property type="entry name" value="DnaE_OBF"/>
    <property type="match status" value="1"/>
</dbReference>
<dbReference type="SMART" id="SM00481">
    <property type="entry name" value="POLIIIAc"/>
    <property type="match status" value="1"/>
</dbReference>
<dbReference type="InterPro" id="IPR003141">
    <property type="entry name" value="Pol/His_phosphatase_N"/>
</dbReference>
<dbReference type="InterPro" id="IPR029460">
    <property type="entry name" value="DNAPol_HHH"/>
</dbReference>
<keyword evidence="9" id="KW-1185">Reference proteome</keyword>
<organism evidence="8 9">
    <name type="scientific">Geomesophilobacter sediminis</name>
    <dbReference type="NCBI Taxonomy" id="2798584"/>
    <lineage>
        <taxon>Bacteria</taxon>
        <taxon>Pseudomonadati</taxon>
        <taxon>Thermodesulfobacteriota</taxon>
        <taxon>Desulfuromonadia</taxon>
        <taxon>Geobacterales</taxon>
        <taxon>Geobacteraceae</taxon>
        <taxon>Geomesophilobacter</taxon>
    </lineage>
</organism>
<dbReference type="Gene3D" id="3.20.20.140">
    <property type="entry name" value="Metal-dependent hydrolases"/>
    <property type="match status" value="2"/>
</dbReference>
<dbReference type="InterPro" id="IPR016195">
    <property type="entry name" value="Pol/histidinol_Pase-like"/>
</dbReference>
<evidence type="ECO:0000313" key="8">
    <source>
        <dbReference type="EMBL" id="MBJ6725995.1"/>
    </source>
</evidence>
<accession>A0A8J7LWM5</accession>
<feature type="domain" description="Polymerase/histidinol phosphatase N-terminal" evidence="7">
    <location>
        <begin position="3"/>
        <end position="70"/>
    </location>
</feature>
<evidence type="ECO:0000313" key="9">
    <source>
        <dbReference type="Proteomes" id="UP000636888"/>
    </source>
</evidence>
<dbReference type="AlphaFoldDB" id="A0A8J7LWM5"/>
<evidence type="ECO:0000256" key="5">
    <source>
        <dbReference type="ARBA" id="ARBA00022932"/>
    </source>
</evidence>
<dbReference type="GO" id="GO:0003887">
    <property type="term" value="F:DNA-directed DNA polymerase activity"/>
    <property type="evidence" value="ECO:0007669"/>
    <property type="project" value="UniProtKB-KW"/>
</dbReference>
<comment type="catalytic activity">
    <reaction evidence="6">
        <text>DNA(n) + a 2'-deoxyribonucleoside 5'-triphosphate = DNA(n+1) + diphosphate</text>
        <dbReference type="Rhea" id="RHEA:22508"/>
        <dbReference type="Rhea" id="RHEA-COMP:17339"/>
        <dbReference type="Rhea" id="RHEA-COMP:17340"/>
        <dbReference type="ChEBI" id="CHEBI:33019"/>
        <dbReference type="ChEBI" id="CHEBI:61560"/>
        <dbReference type="ChEBI" id="CHEBI:173112"/>
        <dbReference type="EC" id="2.7.7.7"/>
    </reaction>
</comment>
<sequence>MFIPLHVKSDYSLGYGTASIEELVERASRLGYPALALTDIENLYGQVRFHRQCREYGIRPITGIELRSGFDLRQGVGSRHGRMVLLARNDTGYRSLCHIVARRRGAVGESKEKADDPVALLLKHREGLFALSDDPAALARLVAGGFPRPMAGLLIVRPGTDEEPAPRVEAARRLGIRAVADLDCLLLDPADHPLHLLQLAIRTGTALREMEMAAEAESVDRLLISPEAADVLFHDLPAAVAAAEEIAATCSFDLIQELAPRSDLLSEEANALQLRQLCSRAISLREAPEPAWLQVHRVRLDQELATFAALGFSRFMLQVAEILGYCRDNGIPTAVRGSAVSSLVIHLLGGSPVDPIAEGLLFERFLHPGKSSWPDVDLDLPWHRRDEVIDFVYRHFGHDHVAMVAAHHSFRYRSALREGLKAWGARPALIESLSRALPPEELEPQEVDFLDLAAQLPEETAAEDPLRRYEKAPMLTEILPLVRRLVGRPHHLAVHPGGVLIERFPLRDRLPLERAPKGVVITQYDSVAVAELGLVKIDLLGNRCLSELEETLRLAQAEPCSLAALPREDPATLELIDRADTLGCFQLESPAMRVLLARLPIRSSSDLTAALALIRPGAASGEVKRSFVRRARGEERALPVFPALADRTATTQGLLLYEEDVMELLSRTGGVSLAEADELRRGIVRSGGDAEVLAELQRRFLEQLPEEAGEQGRARARRAWLTAARFAAYSFNKAHAASYARLAYYSAYCKVHYPLQFACALLNHHQGLYPLRVEANDLQRMGVRLSLPEVNRSSYSCGLEMSQGTAATVRIGLAKVKGLSRRAALELIEVREDGGPFLSLRDLLERVPLIIRDVTALVFSGACDRLPPLTRQGYPFLHETVLKRFREGAPLDDLDRLHLTLPPLSDADRQRVTLYQSLTRVRNELIHLEMSVTAHPMRLLRPEARRCRCLTVAQATARPAGEPVRLAAVMAAMRRVPIREGILQYVTLEDETGLLEGVVLPQRYRLMGERVTTPGPFLVEGILQRQQEVPFLEVIRLDPFHEREEPYGTR</sequence>
<evidence type="ECO:0000256" key="4">
    <source>
        <dbReference type="ARBA" id="ARBA00022705"/>
    </source>
</evidence>
<evidence type="ECO:0000256" key="2">
    <source>
        <dbReference type="ARBA" id="ARBA00022679"/>
    </source>
</evidence>
<evidence type="ECO:0000256" key="3">
    <source>
        <dbReference type="ARBA" id="ARBA00022695"/>
    </source>
</evidence>
<keyword evidence="4" id="KW-0235">DNA replication</keyword>
<proteinExistence type="predicted"/>
<dbReference type="PANTHER" id="PTHR32294">
    <property type="entry name" value="DNA POLYMERASE III SUBUNIT ALPHA"/>
    <property type="match status" value="1"/>
</dbReference>
<dbReference type="Pfam" id="PF14579">
    <property type="entry name" value="HHH_6"/>
    <property type="match status" value="1"/>
</dbReference>
<evidence type="ECO:0000259" key="7">
    <source>
        <dbReference type="SMART" id="SM00481"/>
    </source>
</evidence>
<dbReference type="InterPro" id="IPR004013">
    <property type="entry name" value="PHP_dom"/>
</dbReference>
<dbReference type="EMBL" id="JAEMHM010000011">
    <property type="protein sequence ID" value="MBJ6725995.1"/>
    <property type="molecule type" value="Genomic_DNA"/>
</dbReference>
<dbReference type="GO" id="GO:0008408">
    <property type="term" value="F:3'-5' exonuclease activity"/>
    <property type="evidence" value="ECO:0007669"/>
    <property type="project" value="InterPro"/>
</dbReference>
<dbReference type="InterPro" id="IPR011708">
    <property type="entry name" value="DNA_pol3_alpha_NTPase_dom"/>
</dbReference>
<dbReference type="EC" id="2.7.7.7" evidence="1"/>
<dbReference type="RefSeq" id="WP_199384882.1">
    <property type="nucleotide sequence ID" value="NZ_JAEMHM010000011.1"/>
</dbReference>
<dbReference type="CDD" id="cd07431">
    <property type="entry name" value="PHP_PolIIIA"/>
    <property type="match status" value="1"/>
</dbReference>
<dbReference type="Pfam" id="PF07733">
    <property type="entry name" value="DNA_pol3_alpha"/>
    <property type="match status" value="1"/>
</dbReference>
<dbReference type="GO" id="GO:0006260">
    <property type="term" value="P:DNA replication"/>
    <property type="evidence" value="ECO:0007669"/>
    <property type="project" value="UniProtKB-KW"/>
</dbReference>
<dbReference type="Pfam" id="PF17657">
    <property type="entry name" value="DNA_pol3_finger"/>
    <property type="match status" value="1"/>
</dbReference>
<evidence type="ECO:0000256" key="6">
    <source>
        <dbReference type="ARBA" id="ARBA00049244"/>
    </source>
</evidence>
<dbReference type="Proteomes" id="UP000636888">
    <property type="component" value="Unassembled WGS sequence"/>
</dbReference>
<reference evidence="8" key="1">
    <citation type="submission" date="2020-12" db="EMBL/GenBank/DDBJ databases">
        <title>Geomonas sp. Red875, isolated from river sediment.</title>
        <authorList>
            <person name="Xu Z."/>
            <person name="Zhang Z."/>
            <person name="Masuda Y."/>
            <person name="Itoh H."/>
            <person name="Senoo K."/>
        </authorList>
    </citation>
    <scope>NUCLEOTIDE SEQUENCE</scope>
    <source>
        <strain evidence="8">Red875</strain>
    </source>
</reference>
<protein>
    <recommendedName>
        <fullName evidence="1">DNA-directed DNA polymerase</fullName>
        <ecNumber evidence="1">2.7.7.7</ecNumber>
    </recommendedName>
</protein>
<dbReference type="Gene3D" id="1.10.150.870">
    <property type="match status" value="1"/>
</dbReference>
<evidence type="ECO:0000256" key="1">
    <source>
        <dbReference type="ARBA" id="ARBA00012417"/>
    </source>
</evidence>
<dbReference type="Pfam" id="PF02811">
    <property type="entry name" value="PHP"/>
    <property type="match status" value="1"/>
</dbReference>
<keyword evidence="2" id="KW-0808">Transferase</keyword>